<protein>
    <recommendedName>
        <fullName evidence="6">RNA-binding protein KhpB</fullName>
    </recommendedName>
    <alternativeName>
        <fullName evidence="6">RNA-binding protein EloR</fullName>
    </alternativeName>
</protein>
<dbReference type="PANTHER" id="PTHR35800">
    <property type="entry name" value="PROTEIN JAG"/>
    <property type="match status" value="1"/>
</dbReference>
<dbReference type="Pfam" id="PF13083">
    <property type="entry name" value="KH_KhpA-B"/>
    <property type="match status" value="1"/>
</dbReference>
<dbReference type="InterPro" id="IPR038008">
    <property type="entry name" value="Jag_KH"/>
</dbReference>
<keyword evidence="1 6" id="KW-0963">Cytoplasm</keyword>
<feature type="compositionally biased region" description="Low complexity" evidence="7">
    <location>
        <begin position="69"/>
        <end position="82"/>
    </location>
</feature>
<evidence type="ECO:0000256" key="4">
    <source>
        <dbReference type="ARBA" id="ARBA00023186"/>
    </source>
</evidence>
<keyword evidence="2 6" id="KW-0694">RNA-binding</keyword>
<dbReference type="SUPFAM" id="SSF82708">
    <property type="entry name" value="R3H domain"/>
    <property type="match status" value="1"/>
</dbReference>
<organism evidence="9 10">
    <name type="scientific">Lacticaseibacillus pabuli</name>
    <dbReference type="NCBI Taxonomy" id="3025672"/>
    <lineage>
        <taxon>Bacteria</taxon>
        <taxon>Bacillati</taxon>
        <taxon>Bacillota</taxon>
        <taxon>Bacilli</taxon>
        <taxon>Lactobacillales</taxon>
        <taxon>Lactobacillaceae</taxon>
        <taxon>Lacticaseibacillus</taxon>
    </lineage>
</organism>
<evidence type="ECO:0000256" key="3">
    <source>
        <dbReference type="ARBA" id="ARBA00022960"/>
    </source>
</evidence>
<gene>
    <name evidence="6" type="primary">khpB</name>
    <name evidence="6" type="synonym">eloR</name>
    <name evidence="9" type="ORF">PQ472_00030</name>
</gene>
<dbReference type="SMART" id="SM00393">
    <property type="entry name" value="R3H"/>
    <property type="match status" value="1"/>
</dbReference>
<dbReference type="CDD" id="cd02414">
    <property type="entry name" value="KH-II_Jag"/>
    <property type="match status" value="1"/>
</dbReference>
<accession>A0ABY7WR53</accession>
<comment type="subunit">
    <text evidence="6">Forms a complex with KhpA.</text>
</comment>
<keyword evidence="5 6" id="KW-0961">Cell wall biogenesis/degradation</keyword>
<dbReference type="InterPro" id="IPR038247">
    <property type="entry name" value="Jag_N_dom_sf"/>
</dbReference>
<dbReference type="InterPro" id="IPR001374">
    <property type="entry name" value="R3H_dom"/>
</dbReference>
<dbReference type="HAMAP" id="MF_00867">
    <property type="entry name" value="KhpB"/>
    <property type="match status" value="1"/>
</dbReference>
<dbReference type="PANTHER" id="PTHR35800:SF1">
    <property type="entry name" value="RNA-BINDING PROTEIN KHPB"/>
    <property type="match status" value="1"/>
</dbReference>
<name>A0ABY7WR53_9LACO</name>
<evidence type="ECO:0000256" key="7">
    <source>
        <dbReference type="SAM" id="MobiDB-lite"/>
    </source>
</evidence>
<dbReference type="Gene3D" id="3.30.30.80">
    <property type="entry name" value="probable RNA-binding protein from clostridium symbiosum atcc 14940"/>
    <property type="match status" value="1"/>
</dbReference>
<evidence type="ECO:0000256" key="5">
    <source>
        <dbReference type="ARBA" id="ARBA00023316"/>
    </source>
</evidence>
<comment type="caution">
    <text evidence="6">Lacks conserved residue(s) required for the propagation of feature annotation.</text>
</comment>
<evidence type="ECO:0000313" key="10">
    <source>
        <dbReference type="Proteomes" id="UP001220377"/>
    </source>
</evidence>
<comment type="similarity">
    <text evidence="6">Belongs to the KhpB RNA-binding protein family.</text>
</comment>
<dbReference type="CDD" id="cd02644">
    <property type="entry name" value="R3H_jag"/>
    <property type="match status" value="1"/>
</dbReference>
<dbReference type="EMBL" id="CP117884">
    <property type="protein sequence ID" value="WDF82668.1"/>
    <property type="molecule type" value="Genomic_DNA"/>
</dbReference>
<dbReference type="Gene3D" id="3.30.1370.50">
    <property type="entry name" value="R3H-like domain"/>
    <property type="match status" value="1"/>
</dbReference>
<dbReference type="InterPro" id="IPR032782">
    <property type="entry name" value="KhpB_N"/>
</dbReference>
<dbReference type="Gene3D" id="3.30.300.20">
    <property type="match status" value="1"/>
</dbReference>
<dbReference type="InterPro" id="IPR039247">
    <property type="entry name" value="KhpB"/>
</dbReference>
<evidence type="ECO:0000256" key="6">
    <source>
        <dbReference type="HAMAP-Rule" id="MF_00867"/>
    </source>
</evidence>
<dbReference type="Pfam" id="PF14804">
    <property type="entry name" value="Jag_N"/>
    <property type="match status" value="1"/>
</dbReference>
<dbReference type="Pfam" id="PF01424">
    <property type="entry name" value="R3H"/>
    <property type="match status" value="1"/>
</dbReference>
<evidence type="ECO:0000259" key="8">
    <source>
        <dbReference type="PROSITE" id="PS51061"/>
    </source>
</evidence>
<dbReference type="PROSITE" id="PS51061">
    <property type="entry name" value="R3H"/>
    <property type="match status" value="1"/>
</dbReference>
<keyword evidence="4 6" id="KW-0143">Chaperone</keyword>
<dbReference type="Proteomes" id="UP001220377">
    <property type="component" value="Chromosome"/>
</dbReference>
<feature type="region of interest" description="Disordered" evidence="7">
    <location>
        <begin position="63"/>
        <end position="85"/>
    </location>
</feature>
<sequence>MTVFEAKTTQDATTAGLAQLHLRADQAQIKVLDAGRRGFLGIGSRPARVDITAKVVVAPKTEPVQANEATKPAAKPAPAKSAEPVRDNDAAIAAVKNYLENVMVAMDLPGEVDATKQRGGVIFAMHTEKEALLIGKHGKTINALQTLAQSLFYERGRSRRWHIILNVGDYRERRERTLRNLAQRSAREVVASGKAVYLDPMPSFERKILHEELADSDYVETRSEGVDPRRFVVVSAQRR</sequence>
<comment type="function">
    <text evidence="6">A probable RNA chaperone. Forms a complex with KhpA which binds to cellular RNA and controls its expression. Plays a role in peptidoglycan (PG) homeostasis and cell length regulation.</text>
</comment>
<dbReference type="SMART" id="SM01245">
    <property type="entry name" value="Jag_N"/>
    <property type="match status" value="1"/>
</dbReference>
<proteinExistence type="inferred from homology"/>
<dbReference type="InterPro" id="IPR015946">
    <property type="entry name" value="KH_dom-like_a/b"/>
</dbReference>
<evidence type="ECO:0000313" key="9">
    <source>
        <dbReference type="EMBL" id="WDF82668.1"/>
    </source>
</evidence>
<comment type="domain">
    <text evidence="6">Has an N-terminal Jag-N domain and 2 RNA-binding domains (KH and R3H).</text>
</comment>
<keyword evidence="10" id="KW-1185">Reference proteome</keyword>
<dbReference type="NCBIfam" id="NF041568">
    <property type="entry name" value="Jag_EloR"/>
    <property type="match status" value="1"/>
</dbReference>
<evidence type="ECO:0000256" key="2">
    <source>
        <dbReference type="ARBA" id="ARBA00022884"/>
    </source>
</evidence>
<dbReference type="InterPro" id="IPR034079">
    <property type="entry name" value="R3H_KhpB"/>
</dbReference>
<reference evidence="9 10" key="1">
    <citation type="submission" date="2023-02" db="EMBL/GenBank/DDBJ databases">
        <title>Genome sequence of Lacticaseibacillus sp. KACC 23028.</title>
        <authorList>
            <person name="Kim S."/>
            <person name="Heo J."/>
            <person name="Kwon S.-W."/>
        </authorList>
    </citation>
    <scope>NUCLEOTIDE SEQUENCE [LARGE SCALE GENOMIC DNA]</scope>
    <source>
        <strain evidence="9 10">KACC 23028</strain>
    </source>
</reference>
<comment type="subcellular location">
    <subcellularLocation>
        <location evidence="6">Cytoplasm</location>
    </subcellularLocation>
</comment>
<feature type="domain" description="R3H" evidence="8">
    <location>
        <begin position="172"/>
        <end position="238"/>
    </location>
</feature>
<dbReference type="RefSeq" id="WP_274260299.1">
    <property type="nucleotide sequence ID" value="NZ_CP117884.1"/>
</dbReference>
<dbReference type="InterPro" id="IPR036867">
    <property type="entry name" value="R3H_dom_sf"/>
</dbReference>
<evidence type="ECO:0000256" key="1">
    <source>
        <dbReference type="ARBA" id="ARBA00022490"/>
    </source>
</evidence>
<keyword evidence="3 6" id="KW-0133">Cell shape</keyword>